<evidence type="ECO:0000256" key="1">
    <source>
        <dbReference type="SAM" id="MobiDB-lite"/>
    </source>
</evidence>
<dbReference type="WBParaSite" id="ALUE_0000294101-mRNA-1">
    <property type="protein sequence ID" value="ALUE_0000294101-mRNA-1"/>
    <property type="gene ID" value="ALUE_0000294101"/>
</dbReference>
<sequence length="91" mass="10362">MVFGEERALREEGAGEAKDDPKCAKNVPCDILSLIERVAGVSLESDMCGHLRRYIRKHILEASRWTLEQTSSNALLVLALFRMLWDRRSVC</sequence>
<protein>
    <submittedName>
        <fullName evidence="3">Uncharacterized protein</fullName>
    </submittedName>
</protein>
<accession>A0A0M3HMW7</accession>
<evidence type="ECO:0000313" key="3">
    <source>
        <dbReference type="WBParaSite" id="ALUE_0000294101-mRNA-1"/>
    </source>
</evidence>
<name>A0A0M3HMW7_ASCLU</name>
<organism evidence="2 3">
    <name type="scientific">Ascaris lumbricoides</name>
    <name type="common">Giant roundworm</name>
    <dbReference type="NCBI Taxonomy" id="6252"/>
    <lineage>
        <taxon>Eukaryota</taxon>
        <taxon>Metazoa</taxon>
        <taxon>Ecdysozoa</taxon>
        <taxon>Nematoda</taxon>
        <taxon>Chromadorea</taxon>
        <taxon>Rhabditida</taxon>
        <taxon>Spirurina</taxon>
        <taxon>Ascaridomorpha</taxon>
        <taxon>Ascaridoidea</taxon>
        <taxon>Ascarididae</taxon>
        <taxon>Ascaris</taxon>
    </lineage>
</organism>
<keyword evidence="2" id="KW-1185">Reference proteome</keyword>
<dbReference type="Proteomes" id="UP000036681">
    <property type="component" value="Unplaced"/>
</dbReference>
<feature type="region of interest" description="Disordered" evidence="1">
    <location>
        <begin position="1"/>
        <end position="22"/>
    </location>
</feature>
<reference evidence="3" key="1">
    <citation type="submission" date="2017-02" db="UniProtKB">
        <authorList>
            <consortium name="WormBaseParasite"/>
        </authorList>
    </citation>
    <scope>IDENTIFICATION</scope>
</reference>
<evidence type="ECO:0000313" key="2">
    <source>
        <dbReference type="Proteomes" id="UP000036681"/>
    </source>
</evidence>
<dbReference type="AlphaFoldDB" id="A0A0M3HMW7"/>
<proteinExistence type="predicted"/>